<evidence type="ECO:0000313" key="4">
    <source>
        <dbReference type="EMBL" id="OPH82014.1"/>
    </source>
</evidence>
<dbReference type="InterPro" id="IPR011006">
    <property type="entry name" value="CheY-like_superfamily"/>
</dbReference>
<keyword evidence="1 2" id="KW-0597">Phosphoprotein</keyword>
<proteinExistence type="predicted"/>
<evidence type="ECO:0000313" key="5">
    <source>
        <dbReference type="Proteomes" id="UP000189940"/>
    </source>
</evidence>
<gene>
    <name evidence="4" type="ORF">B2M20_14765</name>
</gene>
<dbReference type="RefSeq" id="WP_079447799.1">
    <property type="nucleotide sequence ID" value="NZ_JAVDPZ010000022.1"/>
</dbReference>
<comment type="caution">
    <text evidence="4">The sequence shown here is derived from an EMBL/GenBank/DDBJ whole genome shotgun (WGS) entry which is preliminary data.</text>
</comment>
<organism evidence="4 5">
    <name type="scientific">Nitrobacter vulgaris</name>
    <dbReference type="NCBI Taxonomy" id="29421"/>
    <lineage>
        <taxon>Bacteria</taxon>
        <taxon>Pseudomonadati</taxon>
        <taxon>Pseudomonadota</taxon>
        <taxon>Alphaproteobacteria</taxon>
        <taxon>Hyphomicrobiales</taxon>
        <taxon>Nitrobacteraceae</taxon>
        <taxon>Nitrobacter</taxon>
    </lineage>
</organism>
<keyword evidence="5" id="KW-1185">Reference proteome</keyword>
<dbReference type="InterPro" id="IPR050595">
    <property type="entry name" value="Bact_response_regulator"/>
</dbReference>
<dbReference type="Proteomes" id="UP000189940">
    <property type="component" value="Unassembled WGS sequence"/>
</dbReference>
<protein>
    <recommendedName>
        <fullName evidence="3">Response regulatory domain-containing protein</fullName>
    </recommendedName>
</protein>
<evidence type="ECO:0000259" key="3">
    <source>
        <dbReference type="PROSITE" id="PS50110"/>
    </source>
</evidence>
<dbReference type="PANTHER" id="PTHR44591:SF25">
    <property type="entry name" value="CHEMOTAXIS TWO-COMPONENT RESPONSE REGULATOR"/>
    <property type="match status" value="1"/>
</dbReference>
<dbReference type="SUPFAM" id="SSF52172">
    <property type="entry name" value="CheY-like"/>
    <property type="match status" value="1"/>
</dbReference>
<dbReference type="PROSITE" id="PS50110">
    <property type="entry name" value="RESPONSE_REGULATORY"/>
    <property type="match status" value="1"/>
</dbReference>
<sequence>MTGSTIVKHRICILDDDPAVLQSMRFLLQTHGFKVRSFGAAVTLLASIGPDDVDCLVIDYKLPHMDGLDVAARLRQQNVAAPIVLITGYPPQHMAERAAAARIDYILFKPHLEDSLVMRVREAISRQYPNH</sequence>
<evidence type="ECO:0000256" key="1">
    <source>
        <dbReference type="ARBA" id="ARBA00022553"/>
    </source>
</evidence>
<feature type="domain" description="Response regulatory" evidence="3">
    <location>
        <begin position="10"/>
        <end position="124"/>
    </location>
</feature>
<dbReference type="Gene3D" id="3.40.50.2300">
    <property type="match status" value="1"/>
</dbReference>
<dbReference type="PANTHER" id="PTHR44591">
    <property type="entry name" value="STRESS RESPONSE REGULATOR PROTEIN 1"/>
    <property type="match status" value="1"/>
</dbReference>
<name>A0A1V4HVR8_NITVU</name>
<dbReference type="Pfam" id="PF00072">
    <property type="entry name" value="Response_reg"/>
    <property type="match status" value="1"/>
</dbReference>
<dbReference type="STRING" id="29421.B2M20_14765"/>
<accession>A0A1V4HVR8</accession>
<dbReference type="OrthoDB" id="9782655at2"/>
<feature type="modified residue" description="4-aspartylphosphate" evidence="2">
    <location>
        <position position="59"/>
    </location>
</feature>
<dbReference type="EMBL" id="MWPQ01000051">
    <property type="protein sequence ID" value="OPH82014.1"/>
    <property type="molecule type" value="Genomic_DNA"/>
</dbReference>
<evidence type="ECO:0000256" key="2">
    <source>
        <dbReference type="PROSITE-ProRule" id="PRU00169"/>
    </source>
</evidence>
<dbReference type="InterPro" id="IPR001789">
    <property type="entry name" value="Sig_transdc_resp-reg_receiver"/>
</dbReference>
<dbReference type="AlphaFoldDB" id="A0A1V4HVR8"/>
<dbReference type="SMART" id="SM00448">
    <property type="entry name" value="REC"/>
    <property type="match status" value="1"/>
</dbReference>
<dbReference type="GO" id="GO:0000160">
    <property type="term" value="P:phosphorelay signal transduction system"/>
    <property type="evidence" value="ECO:0007669"/>
    <property type="project" value="InterPro"/>
</dbReference>
<reference evidence="4 5" key="1">
    <citation type="submission" date="2017-02" db="EMBL/GenBank/DDBJ databases">
        <title>Genome sequence of the nitrite-oxidizing bacterium Nitrobacter vulgaris strain Ab1.</title>
        <authorList>
            <person name="Mellbye B.L."/>
            <person name="Davis E.W."/>
            <person name="Spieck E."/>
            <person name="Chang J.H."/>
            <person name="Bottomley P.J."/>
            <person name="Sayavedra-Soto L.A."/>
        </authorList>
    </citation>
    <scope>NUCLEOTIDE SEQUENCE [LARGE SCALE GENOMIC DNA]</scope>
    <source>
        <strain evidence="4 5">Ab1</strain>
    </source>
</reference>